<keyword evidence="6 7" id="KW-0472">Membrane</keyword>
<evidence type="ECO:0000256" key="8">
    <source>
        <dbReference type="SAM" id="MobiDB-lite"/>
    </source>
</evidence>
<dbReference type="Pfam" id="PF00528">
    <property type="entry name" value="BPD_transp_1"/>
    <property type="match status" value="1"/>
</dbReference>
<dbReference type="RefSeq" id="WP_235705625.1">
    <property type="nucleotide sequence ID" value="NZ_JAKGBZ010000047.1"/>
</dbReference>
<keyword evidence="4 7" id="KW-0812">Transmembrane</keyword>
<dbReference type="Gene3D" id="1.10.3720.10">
    <property type="entry name" value="MetI-like"/>
    <property type="match status" value="1"/>
</dbReference>
<comment type="similarity">
    <text evidence="7">Belongs to the binding-protein-dependent transport system permease family.</text>
</comment>
<accession>A0ABS9E077</accession>
<evidence type="ECO:0000256" key="2">
    <source>
        <dbReference type="ARBA" id="ARBA00022448"/>
    </source>
</evidence>
<dbReference type="PANTHER" id="PTHR43386">
    <property type="entry name" value="OLIGOPEPTIDE TRANSPORT SYSTEM PERMEASE PROTEIN APPC"/>
    <property type="match status" value="1"/>
</dbReference>
<evidence type="ECO:0000256" key="4">
    <source>
        <dbReference type="ARBA" id="ARBA00022692"/>
    </source>
</evidence>
<dbReference type="PROSITE" id="PS50928">
    <property type="entry name" value="ABC_TM1"/>
    <property type="match status" value="1"/>
</dbReference>
<dbReference type="EMBL" id="JAKGBZ010000047">
    <property type="protein sequence ID" value="MCF3948339.1"/>
    <property type="molecule type" value="Genomic_DNA"/>
</dbReference>
<feature type="transmembrane region" description="Helical" evidence="7">
    <location>
        <begin position="12"/>
        <end position="35"/>
    </location>
</feature>
<feature type="transmembrane region" description="Helical" evidence="7">
    <location>
        <begin position="122"/>
        <end position="146"/>
    </location>
</feature>
<keyword evidence="11" id="KW-1185">Reference proteome</keyword>
<protein>
    <submittedName>
        <fullName evidence="10">ABC transporter permease</fullName>
    </submittedName>
</protein>
<evidence type="ECO:0000259" key="9">
    <source>
        <dbReference type="PROSITE" id="PS50928"/>
    </source>
</evidence>
<feature type="domain" description="ABC transmembrane type-1" evidence="9">
    <location>
        <begin position="73"/>
        <end position="262"/>
    </location>
</feature>
<feature type="transmembrane region" description="Helical" evidence="7">
    <location>
        <begin position="202"/>
        <end position="221"/>
    </location>
</feature>
<dbReference type="InterPro" id="IPR050366">
    <property type="entry name" value="BP-dependent_transpt_permease"/>
</dbReference>
<keyword evidence="2 7" id="KW-0813">Transport</keyword>
<comment type="subcellular location">
    <subcellularLocation>
        <location evidence="1 7">Cell membrane</location>
        <topology evidence="1 7">Multi-pass membrane protein</topology>
    </subcellularLocation>
</comment>
<keyword evidence="5 7" id="KW-1133">Transmembrane helix</keyword>
<dbReference type="InterPro" id="IPR000515">
    <property type="entry name" value="MetI-like"/>
</dbReference>
<dbReference type="Proteomes" id="UP001521209">
    <property type="component" value="Unassembled WGS sequence"/>
</dbReference>
<gene>
    <name evidence="10" type="ORF">L2A60_16835</name>
</gene>
<comment type="caution">
    <text evidence="10">The sequence shown here is derived from an EMBL/GenBank/DDBJ whole genome shotgun (WGS) entry which is preliminary data.</text>
</comment>
<dbReference type="CDD" id="cd06261">
    <property type="entry name" value="TM_PBP2"/>
    <property type="match status" value="1"/>
</dbReference>
<feature type="region of interest" description="Disordered" evidence="8">
    <location>
        <begin position="272"/>
        <end position="293"/>
    </location>
</feature>
<evidence type="ECO:0000256" key="5">
    <source>
        <dbReference type="ARBA" id="ARBA00022989"/>
    </source>
</evidence>
<evidence type="ECO:0000256" key="3">
    <source>
        <dbReference type="ARBA" id="ARBA00022475"/>
    </source>
</evidence>
<dbReference type="InterPro" id="IPR035906">
    <property type="entry name" value="MetI-like_sf"/>
</dbReference>
<name>A0ABS9E077_9PROT</name>
<organism evidence="10 11">
    <name type="scientific">Acidiphilium iwatense</name>
    <dbReference type="NCBI Taxonomy" id="768198"/>
    <lineage>
        <taxon>Bacteria</taxon>
        <taxon>Pseudomonadati</taxon>
        <taxon>Pseudomonadota</taxon>
        <taxon>Alphaproteobacteria</taxon>
        <taxon>Acetobacterales</taxon>
        <taxon>Acidocellaceae</taxon>
        <taxon>Acidiphilium</taxon>
    </lineage>
</organism>
<feature type="transmembrane region" description="Helical" evidence="7">
    <location>
        <begin position="241"/>
        <end position="261"/>
    </location>
</feature>
<reference evidence="10 11" key="1">
    <citation type="submission" date="2022-01" db="EMBL/GenBank/DDBJ databases">
        <authorList>
            <person name="Won M."/>
            <person name="Kim S.-J."/>
            <person name="Kwon S.-W."/>
        </authorList>
    </citation>
    <scope>NUCLEOTIDE SEQUENCE [LARGE SCALE GENOMIC DNA]</scope>
    <source>
        <strain evidence="10 11">KCTC 23505</strain>
    </source>
</reference>
<evidence type="ECO:0000256" key="6">
    <source>
        <dbReference type="ARBA" id="ARBA00023136"/>
    </source>
</evidence>
<dbReference type="PANTHER" id="PTHR43386:SF25">
    <property type="entry name" value="PEPTIDE ABC TRANSPORTER PERMEASE PROTEIN"/>
    <property type="match status" value="1"/>
</dbReference>
<keyword evidence="3" id="KW-1003">Cell membrane</keyword>
<evidence type="ECO:0000256" key="1">
    <source>
        <dbReference type="ARBA" id="ARBA00004651"/>
    </source>
</evidence>
<evidence type="ECO:0000313" key="10">
    <source>
        <dbReference type="EMBL" id="MCF3948339.1"/>
    </source>
</evidence>
<sequence length="293" mass="30906">MSRLARWWPNTATGTIGAILVLLVVAIALVGPFVAPHSPTSFVGASFAPPTAAYPLGTDALGRDVLSRVLWGGYRILGLAGIATALGVLTGAVIGVIAGYVGGLIDEIVMRLVDVAMAFPQIILVLLFISIIGAKLWLLTVMVAAVHAPQVARVARAATLRVAREDFVRFAEAIGTPFRRIVARELLPNIVAPLMVECGLRFAYSISLIAGLNFLGFGVQPPAADWGLMINENRIGLMGNPWPVLAPVLLIAVLTIGMNLLTDTLARTELGHGIETGPVTTNATPDIPEPERS</sequence>
<dbReference type="SUPFAM" id="SSF161098">
    <property type="entry name" value="MetI-like"/>
    <property type="match status" value="1"/>
</dbReference>
<feature type="transmembrane region" description="Helical" evidence="7">
    <location>
        <begin position="76"/>
        <end position="102"/>
    </location>
</feature>
<proteinExistence type="inferred from homology"/>
<evidence type="ECO:0000256" key="7">
    <source>
        <dbReference type="RuleBase" id="RU363032"/>
    </source>
</evidence>
<evidence type="ECO:0000313" key="11">
    <source>
        <dbReference type="Proteomes" id="UP001521209"/>
    </source>
</evidence>